<reference evidence="1" key="1">
    <citation type="submission" date="2023-10" db="EMBL/GenBank/DDBJ databases">
        <authorList>
            <person name="Rodriguez Cubillos JULIANA M."/>
            <person name="De Vega J."/>
        </authorList>
    </citation>
    <scope>NUCLEOTIDE SEQUENCE</scope>
</reference>
<accession>A0ACB0LQ62</accession>
<name>A0ACB0LQ62_TRIPR</name>
<sequence length="291" mass="32574">MAAPPPCNSLPLRRRRDHDSVEDQNEDQKDPQRSKVGDQDFVREELNTDSVPKVEDQSDPFAKLKSSGGVASLTDREIFDMWLAMRGGKTCSSQEVADKMFSNFKESILDKPSPHADSVPKVEDQSDPFAKLKSSGGVASLTDREIFDMWLAMMGGKTYPDKQKEDKAYINFQQNIREEPADQDEYTYNCLSLADQSKEEIAKKFRKTGEAHFFQGSCFYVSKVTWFTVQDSSFLLEEESVSIGLLPRQNPGFFGSAIVAVSLLNINTTEDIVGLSSARSCTHNSPTCMHL</sequence>
<organism evidence="1 2">
    <name type="scientific">Trifolium pratense</name>
    <name type="common">Red clover</name>
    <dbReference type="NCBI Taxonomy" id="57577"/>
    <lineage>
        <taxon>Eukaryota</taxon>
        <taxon>Viridiplantae</taxon>
        <taxon>Streptophyta</taxon>
        <taxon>Embryophyta</taxon>
        <taxon>Tracheophyta</taxon>
        <taxon>Spermatophyta</taxon>
        <taxon>Magnoliopsida</taxon>
        <taxon>eudicotyledons</taxon>
        <taxon>Gunneridae</taxon>
        <taxon>Pentapetalae</taxon>
        <taxon>rosids</taxon>
        <taxon>fabids</taxon>
        <taxon>Fabales</taxon>
        <taxon>Fabaceae</taxon>
        <taxon>Papilionoideae</taxon>
        <taxon>50 kb inversion clade</taxon>
        <taxon>NPAAA clade</taxon>
        <taxon>Hologalegina</taxon>
        <taxon>IRL clade</taxon>
        <taxon>Trifolieae</taxon>
        <taxon>Trifolium</taxon>
    </lineage>
</organism>
<gene>
    <name evidence="1" type="ORF">MILVUS5_LOCUS34556</name>
</gene>
<dbReference type="Proteomes" id="UP001177021">
    <property type="component" value="Unassembled WGS sequence"/>
</dbReference>
<evidence type="ECO:0000313" key="2">
    <source>
        <dbReference type="Proteomes" id="UP001177021"/>
    </source>
</evidence>
<comment type="caution">
    <text evidence="1">The sequence shown here is derived from an EMBL/GenBank/DDBJ whole genome shotgun (WGS) entry which is preliminary data.</text>
</comment>
<evidence type="ECO:0000313" key="1">
    <source>
        <dbReference type="EMBL" id="CAJ2670539.1"/>
    </source>
</evidence>
<protein>
    <submittedName>
        <fullName evidence="1">Uncharacterized protein</fullName>
    </submittedName>
</protein>
<proteinExistence type="predicted"/>
<keyword evidence="2" id="KW-1185">Reference proteome</keyword>
<dbReference type="EMBL" id="CASHSV030000615">
    <property type="protein sequence ID" value="CAJ2670539.1"/>
    <property type="molecule type" value="Genomic_DNA"/>
</dbReference>